<organism evidence="2">
    <name type="scientific">Feldmannia irregularis virus a</name>
    <dbReference type="NCBI Taxonomy" id="231992"/>
    <lineage>
        <taxon>Viruses</taxon>
        <taxon>Varidnaviria</taxon>
        <taxon>Bamfordvirae</taxon>
        <taxon>Nucleocytoviricota</taxon>
        <taxon>Megaviricetes</taxon>
        <taxon>Algavirales</taxon>
        <taxon>Phycodnaviridae</taxon>
        <taxon>Phaeovirus</taxon>
        <taxon>Phaeovirus irregularis</taxon>
    </lineage>
</organism>
<keyword evidence="1" id="KW-0175">Coiled coil</keyword>
<dbReference type="EMBL" id="AY225134">
    <property type="protein sequence ID" value="AAR26896.1"/>
    <property type="molecule type" value="Genomic_DNA"/>
</dbReference>
<name>Q6XM15_9PHYC</name>
<evidence type="ECO:0000313" key="2">
    <source>
        <dbReference type="EMBL" id="AAR26896.1"/>
    </source>
</evidence>
<proteinExistence type="predicted"/>
<accession>Q6XM15</accession>
<protein>
    <submittedName>
        <fullName evidence="2">FirrV-1-B21</fullName>
    </submittedName>
</protein>
<sequence length="69" mass="7817">MEDETNTHQVVKRSEVVKEMEGYEKQIKEATEELQRLRQSILVLTGAKLSLGRLIGEQGKDNNVCKTGE</sequence>
<dbReference type="KEGG" id="vg:41332211"/>
<feature type="coiled-coil region" evidence="1">
    <location>
        <begin position="13"/>
        <end position="47"/>
    </location>
</feature>
<evidence type="ECO:0000256" key="1">
    <source>
        <dbReference type="SAM" id="Coils"/>
    </source>
</evidence>
<dbReference type="RefSeq" id="YP_009665634.1">
    <property type="nucleotide sequence ID" value="NC_043252.1"/>
</dbReference>
<reference evidence="2" key="1">
    <citation type="journal article" date="2003" name="J. Mol. Evol.">
        <title>Comparisons of two large phaeoviral genomes and evolutionary implications.</title>
        <authorList>
            <person name="Delaroque N."/>
            <person name="Boland W."/>
            <person name="Muller D.G."/>
            <person name="Knippers R."/>
        </authorList>
    </citation>
    <scope>NUCLEOTIDE SEQUENCE</scope>
    <source>
        <strain evidence="2">FirrV-1</strain>
    </source>
</reference>
<dbReference type="GeneID" id="41332211"/>
<reference evidence="2" key="2">
    <citation type="submission" date="2003-01" db="EMBL/GenBank/DDBJ databases">
        <title>Partial Nucleotide Sequence of the Feldmannia irregularis Virus FirrV-1 Genome: On the Evolution of Large Phaeoviral Genomes.</title>
        <authorList>
            <person name="Delaroque N."/>
            <person name="Knippers R."/>
            <person name="Mueller D.G."/>
            <person name="Boland W."/>
        </authorList>
    </citation>
    <scope>NUCLEOTIDE SEQUENCE</scope>
    <source>
        <strain evidence="2">FirrV-1</strain>
    </source>
</reference>